<dbReference type="KEGG" id="smo:SELMODRAFT_449666"/>
<keyword evidence="1" id="KW-0805">Transcription regulation</keyword>
<dbReference type="eggNOG" id="ENOG502QPNC">
    <property type="taxonomic scope" value="Eukaryota"/>
</dbReference>
<evidence type="ECO:0000256" key="1">
    <source>
        <dbReference type="ARBA" id="ARBA00023015"/>
    </source>
</evidence>
<dbReference type="Proteomes" id="UP000001514">
    <property type="component" value="Unassembled WGS sequence"/>
</dbReference>
<keyword evidence="4" id="KW-1185">Reference proteome</keyword>
<protein>
    <submittedName>
        <fullName evidence="3">GRAS family protein</fullName>
    </submittedName>
</protein>
<proteinExistence type="predicted"/>
<evidence type="ECO:0000256" key="2">
    <source>
        <dbReference type="ARBA" id="ARBA00023163"/>
    </source>
</evidence>
<dbReference type="PANTHER" id="PTHR31636">
    <property type="entry name" value="OSJNBA0084A10.13 PROTEIN-RELATED"/>
    <property type="match status" value="1"/>
</dbReference>
<evidence type="ECO:0000313" key="3">
    <source>
        <dbReference type="EMBL" id="EFJ27047.1"/>
    </source>
</evidence>
<keyword evidence="2" id="KW-0804">Transcription</keyword>
<organism evidence="4">
    <name type="scientific">Selaginella moellendorffii</name>
    <name type="common">Spikemoss</name>
    <dbReference type="NCBI Taxonomy" id="88036"/>
    <lineage>
        <taxon>Eukaryota</taxon>
        <taxon>Viridiplantae</taxon>
        <taxon>Streptophyta</taxon>
        <taxon>Embryophyta</taxon>
        <taxon>Tracheophyta</taxon>
        <taxon>Lycopodiopsida</taxon>
        <taxon>Selaginellales</taxon>
        <taxon>Selaginellaceae</taxon>
        <taxon>Selaginella</taxon>
    </lineage>
</organism>
<accession>D8RM54</accession>
<dbReference type="PROSITE" id="PS50985">
    <property type="entry name" value="GRAS"/>
    <property type="match status" value="1"/>
</dbReference>
<gene>
    <name evidence="3" type="ORF">SELMODRAFT_449666</name>
</gene>
<name>D8RM54_SELML</name>
<dbReference type="OMA" id="EGDTMQR"/>
<reference evidence="3 4" key="1">
    <citation type="journal article" date="2011" name="Science">
        <title>The Selaginella genome identifies genetic changes associated with the evolution of vascular plants.</title>
        <authorList>
            <person name="Banks J.A."/>
            <person name="Nishiyama T."/>
            <person name="Hasebe M."/>
            <person name="Bowman J.L."/>
            <person name="Gribskov M."/>
            <person name="dePamphilis C."/>
            <person name="Albert V.A."/>
            <person name="Aono N."/>
            <person name="Aoyama T."/>
            <person name="Ambrose B.A."/>
            <person name="Ashton N.W."/>
            <person name="Axtell M.J."/>
            <person name="Barker E."/>
            <person name="Barker M.S."/>
            <person name="Bennetzen J.L."/>
            <person name="Bonawitz N.D."/>
            <person name="Chapple C."/>
            <person name="Cheng C."/>
            <person name="Correa L.G."/>
            <person name="Dacre M."/>
            <person name="DeBarry J."/>
            <person name="Dreyer I."/>
            <person name="Elias M."/>
            <person name="Engstrom E.M."/>
            <person name="Estelle M."/>
            <person name="Feng L."/>
            <person name="Finet C."/>
            <person name="Floyd S.K."/>
            <person name="Frommer W.B."/>
            <person name="Fujita T."/>
            <person name="Gramzow L."/>
            <person name="Gutensohn M."/>
            <person name="Harholt J."/>
            <person name="Hattori M."/>
            <person name="Heyl A."/>
            <person name="Hirai T."/>
            <person name="Hiwatashi Y."/>
            <person name="Ishikawa M."/>
            <person name="Iwata M."/>
            <person name="Karol K.G."/>
            <person name="Koehler B."/>
            <person name="Kolukisaoglu U."/>
            <person name="Kubo M."/>
            <person name="Kurata T."/>
            <person name="Lalonde S."/>
            <person name="Li K."/>
            <person name="Li Y."/>
            <person name="Litt A."/>
            <person name="Lyons E."/>
            <person name="Manning G."/>
            <person name="Maruyama T."/>
            <person name="Michael T.P."/>
            <person name="Mikami K."/>
            <person name="Miyazaki S."/>
            <person name="Morinaga S."/>
            <person name="Murata T."/>
            <person name="Mueller-Roeber B."/>
            <person name="Nelson D.R."/>
            <person name="Obara M."/>
            <person name="Oguri Y."/>
            <person name="Olmstead R.G."/>
            <person name="Onodera N."/>
            <person name="Petersen B.L."/>
            <person name="Pils B."/>
            <person name="Prigge M."/>
            <person name="Rensing S.A."/>
            <person name="Riano-Pachon D.M."/>
            <person name="Roberts A.W."/>
            <person name="Sato Y."/>
            <person name="Scheller H.V."/>
            <person name="Schulz B."/>
            <person name="Schulz C."/>
            <person name="Shakirov E.V."/>
            <person name="Shibagaki N."/>
            <person name="Shinohara N."/>
            <person name="Shippen D.E."/>
            <person name="Soerensen I."/>
            <person name="Sotooka R."/>
            <person name="Sugimoto N."/>
            <person name="Sugita M."/>
            <person name="Sumikawa N."/>
            <person name="Tanurdzic M."/>
            <person name="Theissen G."/>
            <person name="Ulvskov P."/>
            <person name="Wakazuki S."/>
            <person name="Weng J.K."/>
            <person name="Willats W.W."/>
            <person name="Wipf D."/>
            <person name="Wolf P.G."/>
            <person name="Yang L."/>
            <person name="Zimmer A.D."/>
            <person name="Zhu Q."/>
            <person name="Mitros T."/>
            <person name="Hellsten U."/>
            <person name="Loque D."/>
            <person name="Otillar R."/>
            <person name="Salamov A."/>
            <person name="Schmutz J."/>
            <person name="Shapiro H."/>
            <person name="Lindquist E."/>
            <person name="Lucas S."/>
            <person name="Rokhsar D."/>
            <person name="Grigoriev I.V."/>
        </authorList>
    </citation>
    <scope>NUCLEOTIDE SEQUENCE [LARGE SCALE GENOMIC DNA]</scope>
</reference>
<dbReference type="EMBL" id="GL377583">
    <property type="protein sequence ID" value="EFJ27047.1"/>
    <property type="molecule type" value="Genomic_DNA"/>
</dbReference>
<dbReference type="Pfam" id="PF03514">
    <property type="entry name" value="GRAS"/>
    <property type="match status" value="1"/>
</dbReference>
<dbReference type="GO" id="GO:0043565">
    <property type="term" value="F:sequence-specific DNA binding"/>
    <property type="evidence" value="ECO:0000318"/>
    <property type="project" value="GO_Central"/>
</dbReference>
<dbReference type="FunCoup" id="D8RM54">
    <property type="interactions" value="888"/>
</dbReference>
<dbReference type="OrthoDB" id="762338at2759"/>
<dbReference type="GO" id="GO:0003700">
    <property type="term" value="F:DNA-binding transcription factor activity"/>
    <property type="evidence" value="ECO:0000318"/>
    <property type="project" value="GO_Central"/>
</dbReference>
<dbReference type="InParanoid" id="D8RM54"/>
<dbReference type="Gramene" id="EFJ27047">
    <property type="protein sequence ID" value="EFJ27047"/>
    <property type="gene ID" value="SELMODRAFT_449666"/>
</dbReference>
<dbReference type="AlphaFoldDB" id="D8RM54"/>
<evidence type="ECO:0000313" key="4">
    <source>
        <dbReference type="Proteomes" id="UP000001514"/>
    </source>
</evidence>
<dbReference type="GO" id="GO:0006355">
    <property type="term" value="P:regulation of DNA-templated transcription"/>
    <property type="evidence" value="ECO:0000318"/>
    <property type="project" value="GO_Central"/>
</dbReference>
<sequence length="511" mass="55206">MPGMIKADSASPSEASISHSLLSLQSSSPPAAAAATTTATATAPAPPPSSEERGLRLIHLLYLCANAVASNDLQHANLFMEQLSGLASLTGDPMQRVATYFLEGLAARVTKSWPGLYKALYSTRLSSDSDIAAARHILFSVSPYLKFGYLTANQAILDAMQGEKVVHVVDLEVGGGNSVLQWLALLQAFSSRPEGPPHLRITAVNEKREVLALMGQKLTESAERLDIPFQFHPVAVSPAALERDMLGVKSGEAVAVTSLMQLHSLLADEKEDGKVRGGDGGGTASFGLALKERSKSEPGFVSCKMEELKESKSGCKRSRDALGTGFNGIETNGRDDSGLELGIGVFPVAPREAKAGTSSTISRVLQLLHSLSPKIMVVVEQESNHNGALHERFAPALHYYSAIFDSLDSTLPQHSSERITVERLIFGQEIRNIVACEGLERMERHETLSSWKRRFEQAHFSSSLLSPTTAVQAERLLTIHSPDGYKLHREKGSLILCWQDTPMLSVSAWKA</sequence>
<dbReference type="InterPro" id="IPR005202">
    <property type="entry name" value="TF_GRAS"/>
</dbReference>
<dbReference type="GO" id="GO:0005634">
    <property type="term" value="C:nucleus"/>
    <property type="evidence" value="ECO:0000318"/>
    <property type="project" value="GO_Central"/>
</dbReference>
<dbReference type="HOGENOM" id="CLU_011924_0_0_1"/>